<dbReference type="RefSeq" id="WP_220304696.1">
    <property type="nucleotide sequence ID" value="NZ_CP080590.1"/>
</dbReference>
<dbReference type="Gene3D" id="3.10.450.50">
    <property type="match status" value="1"/>
</dbReference>
<evidence type="ECO:0000313" key="1">
    <source>
        <dbReference type="EMBL" id="QYO76206.1"/>
    </source>
</evidence>
<dbReference type="InterPro" id="IPR009959">
    <property type="entry name" value="Cyclase_SnoaL-like"/>
</dbReference>
<dbReference type="Proteomes" id="UP000825799">
    <property type="component" value="Chromosome"/>
</dbReference>
<gene>
    <name evidence="1" type="ORF">K1X15_16555</name>
</gene>
<keyword evidence="2" id="KW-1185">Reference proteome</keyword>
<proteinExistence type="predicted"/>
<name>A0ABX8WGT0_9HYPH</name>
<accession>A0ABX8WGT0</accession>
<dbReference type="PANTHER" id="PTHR38436">
    <property type="entry name" value="POLYKETIDE CYCLASE SNOAL-LIKE DOMAIN"/>
    <property type="match status" value="1"/>
</dbReference>
<dbReference type="PANTHER" id="PTHR38436:SF1">
    <property type="entry name" value="ESTER CYCLASE"/>
    <property type="match status" value="1"/>
</dbReference>
<organism evidence="1 2">
    <name type="scientific">Devosia salina</name>
    <dbReference type="NCBI Taxonomy" id="2860336"/>
    <lineage>
        <taxon>Bacteria</taxon>
        <taxon>Pseudomonadati</taxon>
        <taxon>Pseudomonadota</taxon>
        <taxon>Alphaproteobacteria</taxon>
        <taxon>Hyphomicrobiales</taxon>
        <taxon>Devosiaceae</taxon>
        <taxon>Devosia</taxon>
    </lineage>
</organism>
<evidence type="ECO:0000313" key="2">
    <source>
        <dbReference type="Proteomes" id="UP000825799"/>
    </source>
</evidence>
<dbReference type="EMBL" id="CP080590">
    <property type="protein sequence ID" value="QYO76206.1"/>
    <property type="molecule type" value="Genomic_DNA"/>
</dbReference>
<protein>
    <submittedName>
        <fullName evidence="1">Ester cyclase</fullName>
    </submittedName>
</protein>
<sequence length="149" mass="16817">MSTLTKAEIIARNRDTAERFLNGTHSSNIADVAIIDQTVGDTIACHGFPGFTITDHESYKNFFRTFRRSFTDMEWKVHALVADEHFVSARWQIWASHSGDFAGIKADGRRITFDGMVLYRMQDGLIVETWLHINELMLLTQIGAIPAAA</sequence>
<dbReference type="SUPFAM" id="SSF54427">
    <property type="entry name" value="NTF2-like"/>
    <property type="match status" value="1"/>
</dbReference>
<dbReference type="Pfam" id="PF07366">
    <property type="entry name" value="SnoaL"/>
    <property type="match status" value="1"/>
</dbReference>
<reference evidence="1 2" key="1">
    <citation type="submission" date="2021-08" db="EMBL/GenBank/DDBJ databases">
        <title>Devosia salina sp. nov., isolated from the South China Sea sediment.</title>
        <authorList>
            <person name="Zhou Z."/>
        </authorList>
    </citation>
    <scope>NUCLEOTIDE SEQUENCE [LARGE SCALE GENOMIC DNA]</scope>
    <source>
        <strain evidence="1 2">SCS-3</strain>
    </source>
</reference>
<dbReference type="InterPro" id="IPR032710">
    <property type="entry name" value="NTF2-like_dom_sf"/>
</dbReference>